<gene>
    <name evidence="1" type="ORF">GCM10009710_22330</name>
</gene>
<comment type="caution">
    <text evidence="1">The sequence shown here is derived from an EMBL/GenBank/DDBJ whole genome shotgun (WGS) entry which is preliminary data.</text>
</comment>
<protein>
    <submittedName>
        <fullName evidence="1">Uncharacterized protein</fullName>
    </submittedName>
</protein>
<keyword evidence="2" id="KW-1185">Reference proteome</keyword>
<evidence type="ECO:0000313" key="1">
    <source>
        <dbReference type="EMBL" id="GAA1741698.1"/>
    </source>
</evidence>
<reference evidence="1 2" key="1">
    <citation type="journal article" date="2019" name="Int. J. Syst. Evol. Microbiol.">
        <title>The Global Catalogue of Microorganisms (GCM) 10K type strain sequencing project: providing services to taxonomists for standard genome sequencing and annotation.</title>
        <authorList>
            <consortium name="The Broad Institute Genomics Platform"/>
            <consortium name="The Broad Institute Genome Sequencing Center for Infectious Disease"/>
            <person name="Wu L."/>
            <person name="Ma J."/>
        </authorList>
    </citation>
    <scope>NUCLEOTIDE SEQUENCE [LARGE SCALE GENOMIC DNA]</scope>
    <source>
        <strain evidence="1 2">JCM 13518</strain>
    </source>
</reference>
<dbReference type="RefSeq" id="WP_344201390.1">
    <property type="nucleotide sequence ID" value="NZ_BAAAME010000004.1"/>
</dbReference>
<accession>A0ABN2JYR3</accession>
<name>A0ABN2JYR3_9ACTN</name>
<sequence length="194" mass="21094">MPNPTEVHDPRSGAWVAVLTSATTTAILQDGYDTLAGTLLAASSVEGLRPDQLREVAGLDDPEPRGFVDLVTVAPHPLMTIHDEGRFRLERTRVPNGSCLWRVDPEGERRVLTYYDGPAYGWRNGRGYTAPTEPLGPWATFSGAEYAAAFPAGETDRVGLVAVGDEPPEGFAWTRPGISQRYVDVTDLDNLTAR</sequence>
<dbReference type="EMBL" id="BAAAME010000004">
    <property type="protein sequence ID" value="GAA1741698.1"/>
    <property type="molecule type" value="Genomic_DNA"/>
</dbReference>
<organism evidence="1 2">
    <name type="scientific">Aeromicrobium alkaliterrae</name>
    <dbReference type="NCBI Taxonomy" id="302168"/>
    <lineage>
        <taxon>Bacteria</taxon>
        <taxon>Bacillati</taxon>
        <taxon>Actinomycetota</taxon>
        <taxon>Actinomycetes</taxon>
        <taxon>Propionibacteriales</taxon>
        <taxon>Nocardioidaceae</taxon>
        <taxon>Aeromicrobium</taxon>
    </lineage>
</organism>
<evidence type="ECO:0000313" key="2">
    <source>
        <dbReference type="Proteomes" id="UP001501057"/>
    </source>
</evidence>
<dbReference type="Proteomes" id="UP001501057">
    <property type="component" value="Unassembled WGS sequence"/>
</dbReference>
<proteinExistence type="predicted"/>